<sequence length="81" mass="9168">MSDNQKDVIEQSTSKSKSKVVEVTTMTTENKQPVLSEELQKAYDTLTPDSAAFYHNLNDNDAKISYLKTIVSTRQNERKKG</sequence>
<evidence type="ECO:0000313" key="1">
    <source>
        <dbReference type="EMBL" id="CAG8648181.1"/>
    </source>
</evidence>
<reference evidence="1" key="1">
    <citation type="submission" date="2021-06" db="EMBL/GenBank/DDBJ databases">
        <authorList>
            <person name="Kallberg Y."/>
            <person name="Tangrot J."/>
            <person name="Rosling A."/>
        </authorList>
    </citation>
    <scope>NUCLEOTIDE SEQUENCE</scope>
    <source>
        <strain evidence="1">AU212A</strain>
    </source>
</reference>
<gene>
    <name evidence="1" type="ORF">SCALOS_LOCUS8572</name>
</gene>
<dbReference type="Proteomes" id="UP000789860">
    <property type="component" value="Unassembled WGS sequence"/>
</dbReference>
<evidence type="ECO:0000313" key="2">
    <source>
        <dbReference type="Proteomes" id="UP000789860"/>
    </source>
</evidence>
<comment type="caution">
    <text evidence="1">The sequence shown here is derived from an EMBL/GenBank/DDBJ whole genome shotgun (WGS) entry which is preliminary data.</text>
</comment>
<dbReference type="EMBL" id="CAJVPM010023068">
    <property type="protein sequence ID" value="CAG8648181.1"/>
    <property type="molecule type" value="Genomic_DNA"/>
</dbReference>
<keyword evidence="2" id="KW-1185">Reference proteome</keyword>
<name>A0ACA9NC07_9GLOM</name>
<protein>
    <submittedName>
        <fullName evidence="1">2881_t:CDS:1</fullName>
    </submittedName>
</protein>
<accession>A0ACA9NC07</accession>
<proteinExistence type="predicted"/>
<organism evidence="1 2">
    <name type="scientific">Scutellospora calospora</name>
    <dbReference type="NCBI Taxonomy" id="85575"/>
    <lineage>
        <taxon>Eukaryota</taxon>
        <taxon>Fungi</taxon>
        <taxon>Fungi incertae sedis</taxon>
        <taxon>Mucoromycota</taxon>
        <taxon>Glomeromycotina</taxon>
        <taxon>Glomeromycetes</taxon>
        <taxon>Diversisporales</taxon>
        <taxon>Gigasporaceae</taxon>
        <taxon>Scutellospora</taxon>
    </lineage>
</organism>
<feature type="non-terminal residue" evidence="1">
    <location>
        <position position="81"/>
    </location>
</feature>